<organism evidence="2 3">
    <name type="scientific">Aristolochia fimbriata</name>
    <name type="common">White veined hardy Dutchman's pipe vine</name>
    <dbReference type="NCBI Taxonomy" id="158543"/>
    <lineage>
        <taxon>Eukaryota</taxon>
        <taxon>Viridiplantae</taxon>
        <taxon>Streptophyta</taxon>
        <taxon>Embryophyta</taxon>
        <taxon>Tracheophyta</taxon>
        <taxon>Spermatophyta</taxon>
        <taxon>Magnoliopsida</taxon>
        <taxon>Magnoliidae</taxon>
        <taxon>Piperales</taxon>
        <taxon>Aristolochiaceae</taxon>
        <taxon>Aristolochia</taxon>
    </lineage>
</organism>
<comment type="caution">
    <text evidence="2">The sequence shown here is derived from an EMBL/GenBank/DDBJ whole genome shotgun (WGS) entry which is preliminary data.</text>
</comment>
<proteinExistence type="predicted"/>
<name>A0AAV7F526_ARIFI</name>
<accession>A0AAV7F526</accession>
<keyword evidence="3" id="KW-1185">Reference proteome</keyword>
<dbReference type="AlphaFoldDB" id="A0AAV7F526"/>
<gene>
    <name evidence="2" type="ORF">H6P81_008329</name>
</gene>
<evidence type="ECO:0000256" key="1">
    <source>
        <dbReference type="SAM" id="MobiDB-lite"/>
    </source>
</evidence>
<feature type="compositionally biased region" description="Polar residues" evidence="1">
    <location>
        <begin position="196"/>
        <end position="206"/>
    </location>
</feature>
<dbReference type="PANTHER" id="PTHR48175">
    <property type="entry name" value="OS04G0581700 PROTEIN"/>
    <property type="match status" value="1"/>
</dbReference>
<evidence type="ECO:0000313" key="3">
    <source>
        <dbReference type="Proteomes" id="UP000825729"/>
    </source>
</evidence>
<feature type="region of interest" description="Disordered" evidence="1">
    <location>
        <begin position="249"/>
        <end position="299"/>
    </location>
</feature>
<evidence type="ECO:0000313" key="2">
    <source>
        <dbReference type="EMBL" id="KAG9455425.1"/>
    </source>
</evidence>
<sequence length="299" mass="32467">MSRPFFIIDSLSTVGFGGGGPMKRSGCYWACRVLPDWEARGLGGFGGPSLVVYVKGDGPGGHAATVSAVHGARRKRGPPLELGRKSVPAAGSLLKTGAVARPVRAWTRREKIRKEEPRKKEGGIERDLAEMILVAIVAELFEEYTVLLARVLEQLFHEAPFPRRMSSRVWSQLLKPSRFQTLALIARRQGAQVKSFSTTPYLSTPETSRRKRKAAAGCGGDPISLNWYKQLPLGPLPLLMGVSLLQSSTEETSKGPKGHSLPLPSRPQKRPKKGAVPVQLPTQGSLPPGTNRLAQLARV</sequence>
<dbReference type="PANTHER" id="PTHR48175:SF3">
    <property type="entry name" value="OS04G0581700 PROTEIN"/>
    <property type="match status" value="1"/>
</dbReference>
<dbReference type="Proteomes" id="UP000825729">
    <property type="component" value="Unassembled WGS sequence"/>
</dbReference>
<feature type="region of interest" description="Disordered" evidence="1">
    <location>
        <begin position="196"/>
        <end position="215"/>
    </location>
</feature>
<protein>
    <submittedName>
        <fullName evidence="2">Uncharacterized protein</fullName>
    </submittedName>
</protein>
<reference evidence="2 3" key="1">
    <citation type="submission" date="2021-07" db="EMBL/GenBank/DDBJ databases">
        <title>The Aristolochia fimbriata genome: insights into angiosperm evolution, floral development and chemical biosynthesis.</title>
        <authorList>
            <person name="Jiao Y."/>
        </authorList>
    </citation>
    <scope>NUCLEOTIDE SEQUENCE [LARGE SCALE GENOMIC DNA]</scope>
    <source>
        <strain evidence="2">IBCAS-2021</strain>
        <tissue evidence="2">Leaf</tissue>
    </source>
</reference>
<dbReference type="EMBL" id="JAINDJ010000003">
    <property type="protein sequence ID" value="KAG9455425.1"/>
    <property type="molecule type" value="Genomic_DNA"/>
</dbReference>